<protein>
    <recommendedName>
        <fullName evidence="2">Methylated-DNA-[protein]-cysteine S-methyltransferase DNA binding domain-containing protein</fullName>
    </recommendedName>
</protein>
<evidence type="ECO:0000259" key="2">
    <source>
        <dbReference type="Pfam" id="PF01035"/>
    </source>
</evidence>
<gene>
    <name evidence="3" type="ORF">D7I45_01175</name>
</gene>
<dbReference type="Proteomes" id="UP000272003">
    <property type="component" value="Chromosome"/>
</dbReference>
<dbReference type="RefSeq" id="WP_120783971.1">
    <property type="nucleotide sequence ID" value="NZ_CP032626.1"/>
</dbReference>
<proteinExistence type="predicted"/>
<keyword evidence="4" id="KW-1185">Reference proteome</keyword>
<sequence>MKKIFWDEVKFHKVKFYFTVTPAGINFINNPNTGISNIYNFYPKLDAEFKLGDTTTKPYRKELAQYLSGKRTTFDLPVDIDEDADTQRIYQLIQQIPYGTTTNLIDFCKQHELDTKQVKKAILTNPLIIWIPTHRIVGIDYAASYRKVADLNYYLIQLEQSNY</sequence>
<dbReference type="Gene3D" id="1.10.10.10">
    <property type="entry name" value="Winged helix-like DNA-binding domain superfamily/Winged helix DNA-binding domain"/>
    <property type="match status" value="1"/>
</dbReference>
<dbReference type="SUPFAM" id="SSF46767">
    <property type="entry name" value="Methylated DNA-protein cysteine methyltransferase, C-terminal domain"/>
    <property type="match status" value="1"/>
</dbReference>
<dbReference type="GO" id="GO:0006281">
    <property type="term" value="P:DNA repair"/>
    <property type="evidence" value="ECO:0007669"/>
    <property type="project" value="InterPro"/>
</dbReference>
<feature type="domain" description="Methylated-DNA-[protein]-cysteine S-methyltransferase DNA binding" evidence="2">
    <location>
        <begin position="86"/>
        <end position="160"/>
    </location>
</feature>
<dbReference type="Pfam" id="PF01035">
    <property type="entry name" value="DNA_binding_1"/>
    <property type="match status" value="1"/>
</dbReference>
<accession>A0A387AQK2</accession>
<keyword evidence="1" id="KW-0227">DNA damage</keyword>
<dbReference type="GO" id="GO:0003824">
    <property type="term" value="F:catalytic activity"/>
    <property type="evidence" value="ECO:0007669"/>
    <property type="project" value="InterPro"/>
</dbReference>
<dbReference type="OrthoDB" id="9802228at2"/>
<dbReference type="PANTHER" id="PTHR10815:SF13">
    <property type="entry name" value="METHYLATED-DNA--PROTEIN-CYSTEINE METHYLTRANSFERASE"/>
    <property type="match status" value="1"/>
</dbReference>
<dbReference type="EMBL" id="CP032626">
    <property type="protein sequence ID" value="AYF92197.1"/>
    <property type="molecule type" value="Genomic_DNA"/>
</dbReference>
<dbReference type="InterPro" id="IPR014048">
    <property type="entry name" value="MethylDNA_cys_MeTrfase_DNA-bd"/>
</dbReference>
<evidence type="ECO:0000313" key="4">
    <source>
        <dbReference type="Proteomes" id="UP000272003"/>
    </source>
</evidence>
<name>A0A387AQK2_9LACO</name>
<dbReference type="InterPro" id="IPR036217">
    <property type="entry name" value="MethylDNA_cys_MeTrfase_DNAb"/>
</dbReference>
<evidence type="ECO:0000313" key="3">
    <source>
        <dbReference type="EMBL" id="AYF92197.1"/>
    </source>
</evidence>
<organism evidence="3 4">
    <name type="scientific">Apilactobacillus bombintestini</name>
    <dbReference type="NCBI Taxonomy" id="2419772"/>
    <lineage>
        <taxon>Bacteria</taxon>
        <taxon>Bacillati</taxon>
        <taxon>Bacillota</taxon>
        <taxon>Bacilli</taxon>
        <taxon>Lactobacillales</taxon>
        <taxon>Lactobacillaceae</taxon>
        <taxon>Apilactobacillus</taxon>
    </lineage>
</organism>
<dbReference type="PANTHER" id="PTHR10815">
    <property type="entry name" value="METHYLATED-DNA--PROTEIN-CYSTEINE METHYLTRANSFERASE"/>
    <property type="match status" value="1"/>
</dbReference>
<evidence type="ECO:0000256" key="1">
    <source>
        <dbReference type="ARBA" id="ARBA00022763"/>
    </source>
</evidence>
<reference evidence="3 4" key="1">
    <citation type="submission" date="2018-09" db="EMBL/GenBank/DDBJ databases">
        <title>Genome sequencing of strain BHWM-4.</title>
        <authorList>
            <person name="Heo J."/>
            <person name="Kim S.-J."/>
            <person name="Kwon S.-W."/>
        </authorList>
    </citation>
    <scope>NUCLEOTIDE SEQUENCE [LARGE SCALE GENOMIC DNA]</scope>
    <source>
        <strain evidence="3 4">BHWM-4</strain>
    </source>
</reference>
<dbReference type="AlphaFoldDB" id="A0A387AQK2"/>
<dbReference type="KEGG" id="abom:D7I45_01175"/>
<dbReference type="InterPro" id="IPR036388">
    <property type="entry name" value="WH-like_DNA-bd_sf"/>
</dbReference>